<dbReference type="EMBL" id="JACHIN010000004">
    <property type="protein sequence ID" value="MBB5078075.1"/>
    <property type="molecule type" value="Genomic_DNA"/>
</dbReference>
<protein>
    <submittedName>
        <fullName evidence="2">Uncharacterized protein</fullName>
    </submittedName>
</protein>
<name>A0A7W8A226_9ACTN</name>
<proteinExistence type="predicted"/>
<feature type="region of interest" description="Disordered" evidence="1">
    <location>
        <begin position="1"/>
        <end position="20"/>
    </location>
</feature>
<sequence length="53" mass="5665">MSGSWCERPKPPTPPCELPSPFAAPDKPGGWCEVPKSSDAAAVVGFLLRLARR</sequence>
<gene>
    <name evidence="2" type="ORF">HNR40_003550</name>
</gene>
<reference evidence="2 3" key="1">
    <citation type="submission" date="2020-08" db="EMBL/GenBank/DDBJ databases">
        <title>Genomic Encyclopedia of Type Strains, Phase IV (KMG-IV): sequencing the most valuable type-strain genomes for metagenomic binning, comparative biology and taxonomic classification.</title>
        <authorList>
            <person name="Goeker M."/>
        </authorList>
    </citation>
    <scope>NUCLEOTIDE SEQUENCE [LARGE SCALE GENOMIC DNA]</scope>
    <source>
        <strain evidence="2 3">DSM 45385</strain>
    </source>
</reference>
<evidence type="ECO:0000313" key="3">
    <source>
        <dbReference type="Proteomes" id="UP000568380"/>
    </source>
</evidence>
<keyword evidence="3" id="KW-1185">Reference proteome</keyword>
<dbReference type="RefSeq" id="WP_184962478.1">
    <property type="nucleotide sequence ID" value="NZ_JACHIN010000004.1"/>
</dbReference>
<evidence type="ECO:0000313" key="2">
    <source>
        <dbReference type="EMBL" id="MBB5078075.1"/>
    </source>
</evidence>
<evidence type="ECO:0000256" key="1">
    <source>
        <dbReference type="SAM" id="MobiDB-lite"/>
    </source>
</evidence>
<comment type="caution">
    <text evidence="2">The sequence shown here is derived from an EMBL/GenBank/DDBJ whole genome shotgun (WGS) entry which is preliminary data.</text>
</comment>
<organism evidence="2 3">
    <name type="scientific">Nonomuraea endophytica</name>
    <dbReference type="NCBI Taxonomy" id="714136"/>
    <lineage>
        <taxon>Bacteria</taxon>
        <taxon>Bacillati</taxon>
        <taxon>Actinomycetota</taxon>
        <taxon>Actinomycetes</taxon>
        <taxon>Streptosporangiales</taxon>
        <taxon>Streptosporangiaceae</taxon>
        <taxon>Nonomuraea</taxon>
    </lineage>
</organism>
<dbReference type="AlphaFoldDB" id="A0A7W8A226"/>
<accession>A0A7W8A226</accession>
<dbReference type="Proteomes" id="UP000568380">
    <property type="component" value="Unassembled WGS sequence"/>
</dbReference>